<dbReference type="Proteomes" id="UP000620124">
    <property type="component" value="Unassembled WGS sequence"/>
</dbReference>
<dbReference type="GO" id="GO:0008113">
    <property type="term" value="F:peptide-methionine (S)-S-oxide reductase activity"/>
    <property type="evidence" value="ECO:0007669"/>
    <property type="project" value="UniProtKB-EC"/>
</dbReference>
<evidence type="ECO:0000256" key="5">
    <source>
        <dbReference type="SAM" id="MobiDB-lite"/>
    </source>
</evidence>
<evidence type="ECO:0000313" key="8">
    <source>
        <dbReference type="EMBL" id="KAF7342273.1"/>
    </source>
</evidence>
<proteinExistence type="inferred from homology"/>
<feature type="domain" description="Peptide methionine sulphoxide reductase MsrA" evidence="7">
    <location>
        <begin position="33"/>
        <end position="196"/>
    </location>
</feature>
<evidence type="ECO:0000256" key="4">
    <source>
        <dbReference type="ARBA" id="ARBA00030643"/>
    </source>
</evidence>
<dbReference type="NCBIfam" id="TIGR00401">
    <property type="entry name" value="msrA"/>
    <property type="match status" value="1"/>
</dbReference>
<dbReference type="Gene3D" id="3.30.1060.10">
    <property type="entry name" value="Peptide methionine sulphoxide reductase MsrA"/>
    <property type="match status" value="1"/>
</dbReference>
<protein>
    <recommendedName>
        <fullName evidence="2">peptide-methionine (S)-S-oxide reductase</fullName>
        <ecNumber evidence="2">1.8.4.11</ecNumber>
    </recommendedName>
    <alternativeName>
        <fullName evidence="4">Peptide-methionine (S)-S-oxide reductase</fullName>
    </alternativeName>
</protein>
<evidence type="ECO:0000256" key="1">
    <source>
        <dbReference type="ARBA" id="ARBA00005591"/>
    </source>
</evidence>
<evidence type="ECO:0000256" key="6">
    <source>
        <dbReference type="SAM" id="Phobius"/>
    </source>
</evidence>
<dbReference type="EC" id="1.8.4.11" evidence="2"/>
<dbReference type="SUPFAM" id="SSF55068">
    <property type="entry name" value="Peptide methionine sulfoxide reductase"/>
    <property type="match status" value="1"/>
</dbReference>
<feature type="transmembrane region" description="Helical" evidence="6">
    <location>
        <begin position="248"/>
        <end position="267"/>
    </location>
</feature>
<evidence type="ECO:0000259" key="7">
    <source>
        <dbReference type="Pfam" id="PF01625"/>
    </source>
</evidence>
<dbReference type="AlphaFoldDB" id="A0A8H6XIR4"/>
<dbReference type="OrthoDB" id="77405at2759"/>
<sequence length="460" mass="52346">MLSRLKSLIFRTSFNPAAYSASAPSDATAVEIATFASGCFWGTQHIFLKHFPPSPAPGKGILRTTVGYTGGNPLVKNPDYKTVCTGATDHAEAVRIEFDPKRISYAELVEFFYRSHDPTTLNKQGADSGTQYRSAIFTNTPEQLEIAQRVTKEVQTKRFSPKKRTIATEVTPAGQWWDAEEYHQLYLFKHPSGYQCPTHRLHCHTLPNLVHIGIYLNARFGKPWNIHPPQIVYLVYLVAAEHQQIQTISLVMIIAVYAIQMFVFILRRKWDMIGWMVRSFFTFLAPCPIPVFSFYLPLYSFWRMDDFSWGQTRVVLGESRKMIVHDEGKFYPRVIPLKSWNEYENELWDKESNHSIGSWVPPPRFKNDGYAESHTASLYGRETIYEPRSYSPAPSQAGGYNPMQYPPPGYQSGRNTPQSMFESRPMTNYLDVPIPTSGSPNELALPSNAPTEGEGRFGVD</sequence>
<dbReference type="Pfam" id="PF03142">
    <property type="entry name" value="Chitin_synth_2"/>
    <property type="match status" value="1"/>
</dbReference>
<keyword evidence="3" id="KW-0560">Oxidoreductase</keyword>
<dbReference type="InterPro" id="IPR036509">
    <property type="entry name" value="Met_Sox_Rdtase_MsrA_sf"/>
</dbReference>
<keyword evidence="9" id="KW-1185">Reference proteome</keyword>
<feature type="transmembrane region" description="Helical" evidence="6">
    <location>
        <begin position="279"/>
        <end position="302"/>
    </location>
</feature>
<name>A0A8H6XIR4_9AGAR</name>
<comment type="caution">
    <text evidence="8">The sequence shown here is derived from an EMBL/GenBank/DDBJ whole genome shotgun (WGS) entry which is preliminary data.</text>
</comment>
<feature type="region of interest" description="Disordered" evidence="5">
    <location>
        <begin position="391"/>
        <end position="460"/>
    </location>
</feature>
<dbReference type="InterPro" id="IPR002569">
    <property type="entry name" value="Met_Sox_Rdtase_MsrA_dom"/>
</dbReference>
<comment type="similarity">
    <text evidence="1">Belongs to the MsrA Met sulfoxide reductase family.</text>
</comment>
<evidence type="ECO:0000256" key="2">
    <source>
        <dbReference type="ARBA" id="ARBA00012502"/>
    </source>
</evidence>
<dbReference type="HAMAP" id="MF_01401">
    <property type="entry name" value="MsrA"/>
    <property type="match status" value="1"/>
</dbReference>
<evidence type="ECO:0000256" key="3">
    <source>
        <dbReference type="ARBA" id="ARBA00023002"/>
    </source>
</evidence>
<dbReference type="PANTHER" id="PTHR43774">
    <property type="entry name" value="PEPTIDE METHIONINE SULFOXIDE REDUCTASE"/>
    <property type="match status" value="1"/>
</dbReference>
<dbReference type="Pfam" id="PF01625">
    <property type="entry name" value="PMSR"/>
    <property type="match status" value="1"/>
</dbReference>
<evidence type="ECO:0000313" key="9">
    <source>
        <dbReference type="Proteomes" id="UP000620124"/>
    </source>
</evidence>
<keyword evidence="6" id="KW-1133">Transmembrane helix</keyword>
<organism evidence="8 9">
    <name type="scientific">Mycena venus</name>
    <dbReference type="NCBI Taxonomy" id="2733690"/>
    <lineage>
        <taxon>Eukaryota</taxon>
        <taxon>Fungi</taxon>
        <taxon>Dikarya</taxon>
        <taxon>Basidiomycota</taxon>
        <taxon>Agaricomycotina</taxon>
        <taxon>Agaricomycetes</taxon>
        <taxon>Agaricomycetidae</taxon>
        <taxon>Agaricales</taxon>
        <taxon>Marasmiineae</taxon>
        <taxon>Mycenaceae</taxon>
        <taxon>Mycena</taxon>
    </lineage>
</organism>
<keyword evidence="6" id="KW-0472">Membrane</keyword>
<dbReference type="PANTHER" id="PTHR43774:SF1">
    <property type="entry name" value="PEPTIDE METHIONINE SULFOXIDE REDUCTASE MSRA 2"/>
    <property type="match status" value="1"/>
</dbReference>
<dbReference type="EMBL" id="JACAZI010000017">
    <property type="protein sequence ID" value="KAF7342273.1"/>
    <property type="molecule type" value="Genomic_DNA"/>
</dbReference>
<accession>A0A8H6XIR4</accession>
<gene>
    <name evidence="8" type="ORF">MVEN_01815400</name>
</gene>
<keyword evidence="6" id="KW-0812">Transmembrane</keyword>
<feature type="compositionally biased region" description="Polar residues" evidence="5">
    <location>
        <begin position="412"/>
        <end position="421"/>
    </location>
</feature>
<reference evidence="8" key="1">
    <citation type="submission" date="2020-05" db="EMBL/GenBank/DDBJ databases">
        <title>Mycena genomes resolve the evolution of fungal bioluminescence.</title>
        <authorList>
            <person name="Tsai I.J."/>
        </authorList>
    </citation>
    <scope>NUCLEOTIDE SEQUENCE</scope>
    <source>
        <strain evidence="8">CCC161011</strain>
    </source>
</reference>